<dbReference type="InterPro" id="IPR013651">
    <property type="entry name" value="ATP-grasp_RimK-type"/>
</dbReference>
<dbReference type="Pfam" id="PF08443">
    <property type="entry name" value="RimK"/>
    <property type="match status" value="1"/>
</dbReference>
<evidence type="ECO:0000313" key="3">
    <source>
        <dbReference type="Proteomes" id="UP001056756"/>
    </source>
</evidence>
<reference evidence="2" key="1">
    <citation type="submission" date="2022-05" db="EMBL/GenBank/DDBJ databases">
        <title>Novel bacterial taxa in a minimal lignocellulolytic consortium and its capacity to transform plastics disclosed by genome-resolved metagenomics.</title>
        <authorList>
            <person name="Rodriguez C.A.D."/>
            <person name="Diaz-Garcia L."/>
            <person name="Herrera K."/>
            <person name="Tarazona N.A."/>
            <person name="Sproer C."/>
            <person name="Overmann J."/>
            <person name="Jimenez D.J."/>
        </authorList>
    </citation>
    <scope>NUCLEOTIDE SEQUENCE</scope>
    <source>
        <strain evidence="2">MAG5</strain>
    </source>
</reference>
<dbReference type="Gene3D" id="3.30.470.20">
    <property type="entry name" value="ATP-grasp fold, B domain"/>
    <property type="match status" value="1"/>
</dbReference>
<protein>
    <recommendedName>
        <fullName evidence="1">ATP-grasp fold RimK-type domain-containing protein</fullName>
    </recommendedName>
</protein>
<dbReference type="KEGG" id="plig:NAG76_17410"/>
<dbReference type="EMBL" id="CP097899">
    <property type="protein sequence ID" value="URN93592.1"/>
    <property type="molecule type" value="Genomic_DNA"/>
</dbReference>
<proteinExistence type="predicted"/>
<evidence type="ECO:0000259" key="1">
    <source>
        <dbReference type="Pfam" id="PF08443"/>
    </source>
</evidence>
<dbReference type="Proteomes" id="UP001056756">
    <property type="component" value="Chromosome"/>
</dbReference>
<name>A0A9J6ZCD5_9BACL</name>
<sequence length="116" mass="12942">MKNHDHHWGEIPSVGQVVYLRENSNISTGGDSLDFTDNIPESYKKLAIESAKAARATICGVDMMIDDLAVEASDSNYSIIEINFNPAIHIHCYPYKGRNRKADEKILDLLFGELSS</sequence>
<organism evidence="2 3">
    <name type="scientific">Candidatus Pristimantibacillus lignocellulolyticus</name>
    <dbReference type="NCBI Taxonomy" id="2994561"/>
    <lineage>
        <taxon>Bacteria</taxon>
        <taxon>Bacillati</taxon>
        <taxon>Bacillota</taxon>
        <taxon>Bacilli</taxon>
        <taxon>Bacillales</taxon>
        <taxon>Paenibacillaceae</taxon>
        <taxon>Candidatus Pristimantibacillus</taxon>
    </lineage>
</organism>
<gene>
    <name evidence="2" type="ORF">NAG76_17410</name>
</gene>
<evidence type="ECO:0000313" key="2">
    <source>
        <dbReference type="EMBL" id="URN93592.1"/>
    </source>
</evidence>
<accession>A0A9J6ZCD5</accession>
<dbReference type="SUPFAM" id="SSF56059">
    <property type="entry name" value="Glutathione synthetase ATP-binding domain-like"/>
    <property type="match status" value="1"/>
</dbReference>
<dbReference type="AlphaFoldDB" id="A0A9J6ZCD5"/>
<feature type="domain" description="ATP-grasp fold RimK-type" evidence="1">
    <location>
        <begin position="24"/>
        <end position="89"/>
    </location>
</feature>